<feature type="non-terminal residue" evidence="3">
    <location>
        <position position="206"/>
    </location>
</feature>
<dbReference type="InterPro" id="IPR035979">
    <property type="entry name" value="RBD_domain_sf"/>
</dbReference>
<keyword evidence="1" id="KW-0694">RNA-binding</keyword>
<gene>
    <name evidence="3" type="ORF">L211DRAFT_747518</name>
</gene>
<dbReference type="GO" id="GO:0003723">
    <property type="term" value="F:RNA binding"/>
    <property type="evidence" value="ECO:0007669"/>
    <property type="project" value="UniProtKB-UniRule"/>
</dbReference>
<organism evidence="3 4">
    <name type="scientific">Terfezia boudieri ATCC MYA-4762</name>
    <dbReference type="NCBI Taxonomy" id="1051890"/>
    <lineage>
        <taxon>Eukaryota</taxon>
        <taxon>Fungi</taxon>
        <taxon>Dikarya</taxon>
        <taxon>Ascomycota</taxon>
        <taxon>Pezizomycotina</taxon>
        <taxon>Pezizomycetes</taxon>
        <taxon>Pezizales</taxon>
        <taxon>Pezizaceae</taxon>
        <taxon>Terfezia</taxon>
    </lineage>
</organism>
<dbReference type="InterPro" id="IPR012677">
    <property type="entry name" value="Nucleotide-bd_a/b_plait_sf"/>
</dbReference>
<accession>A0A3N4LGX6</accession>
<dbReference type="Gene3D" id="3.30.70.330">
    <property type="match status" value="1"/>
</dbReference>
<reference evidence="3 4" key="1">
    <citation type="journal article" date="2018" name="Nat. Ecol. Evol.">
        <title>Pezizomycetes genomes reveal the molecular basis of ectomycorrhizal truffle lifestyle.</title>
        <authorList>
            <person name="Murat C."/>
            <person name="Payen T."/>
            <person name="Noel B."/>
            <person name="Kuo A."/>
            <person name="Morin E."/>
            <person name="Chen J."/>
            <person name="Kohler A."/>
            <person name="Krizsan K."/>
            <person name="Balestrini R."/>
            <person name="Da Silva C."/>
            <person name="Montanini B."/>
            <person name="Hainaut M."/>
            <person name="Levati E."/>
            <person name="Barry K.W."/>
            <person name="Belfiori B."/>
            <person name="Cichocki N."/>
            <person name="Clum A."/>
            <person name="Dockter R.B."/>
            <person name="Fauchery L."/>
            <person name="Guy J."/>
            <person name="Iotti M."/>
            <person name="Le Tacon F."/>
            <person name="Lindquist E.A."/>
            <person name="Lipzen A."/>
            <person name="Malagnac F."/>
            <person name="Mello A."/>
            <person name="Molinier V."/>
            <person name="Miyauchi S."/>
            <person name="Poulain J."/>
            <person name="Riccioni C."/>
            <person name="Rubini A."/>
            <person name="Sitrit Y."/>
            <person name="Splivallo R."/>
            <person name="Traeger S."/>
            <person name="Wang M."/>
            <person name="Zifcakova L."/>
            <person name="Wipf D."/>
            <person name="Zambonelli A."/>
            <person name="Paolocci F."/>
            <person name="Nowrousian M."/>
            <person name="Ottonello S."/>
            <person name="Baldrian P."/>
            <person name="Spatafora J.W."/>
            <person name="Henrissat B."/>
            <person name="Nagy L.G."/>
            <person name="Aury J.M."/>
            <person name="Wincker P."/>
            <person name="Grigoriev I.V."/>
            <person name="Bonfante P."/>
            <person name="Martin F.M."/>
        </authorList>
    </citation>
    <scope>NUCLEOTIDE SEQUENCE [LARGE SCALE GENOMIC DNA]</scope>
    <source>
        <strain evidence="3 4">ATCC MYA-4762</strain>
    </source>
</reference>
<name>A0A3N4LGX6_9PEZI</name>
<dbReference type="OrthoDB" id="2935572at2759"/>
<evidence type="ECO:0000256" key="1">
    <source>
        <dbReference type="PROSITE-ProRule" id="PRU00176"/>
    </source>
</evidence>
<dbReference type="Proteomes" id="UP000267821">
    <property type="component" value="Unassembled WGS sequence"/>
</dbReference>
<protein>
    <recommendedName>
        <fullName evidence="2">RRM domain-containing protein</fullName>
    </recommendedName>
</protein>
<evidence type="ECO:0000259" key="2">
    <source>
        <dbReference type="PROSITE" id="PS50102"/>
    </source>
</evidence>
<dbReference type="SUPFAM" id="SSF54928">
    <property type="entry name" value="RNA-binding domain, RBD"/>
    <property type="match status" value="1"/>
</dbReference>
<proteinExistence type="predicted"/>
<dbReference type="PROSITE" id="PS50102">
    <property type="entry name" value="RRM"/>
    <property type="match status" value="1"/>
</dbReference>
<dbReference type="InterPro" id="IPR000504">
    <property type="entry name" value="RRM_dom"/>
</dbReference>
<dbReference type="EMBL" id="ML121568">
    <property type="protein sequence ID" value="RPB20739.1"/>
    <property type="molecule type" value="Genomic_DNA"/>
</dbReference>
<evidence type="ECO:0000313" key="3">
    <source>
        <dbReference type="EMBL" id="RPB20739.1"/>
    </source>
</evidence>
<dbReference type="CDD" id="cd12261">
    <property type="entry name" value="RRM1_3_MRN1"/>
    <property type="match status" value="1"/>
</dbReference>
<feature type="domain" description="RRM" evidence="2">
    <location>
        <begin position="1"/>
        <end position="74"/>
    </location>
</feature>
<evidence type="ECO:0000313" key="4">
    <source>
        <dbReference type="Proteomes" id="UP000267821"/>
    </source>
</evidence>
<keyword evidence="4" id="KW-1185">Reference proteome</keyword>
<dbReference type="InParanoid" id="A0A3N4LGX6"/>
<dbReference type="STRING" id="1051890.A0A3N4LGX6"/>
<feature type="non-terminal residue" evidence="3">
    <location>
        <position position="1"/>
    </location>
</feature>
<sequence>RTIFLTKLPDRVTYAQIFSVIRGGTVVDVWMKSSDHAASVSFVDCSAAENFYQYTRKNDIYIDGKRIHVDWREPSRQFVILNNIMSAISRGATRNLLLSKVPPSLTEARIREDLDHIHNLHVEKIEMKGSSILVNLNSVCVALFARTCLMSRSSYKGIRIEFTVDECAERLPAPKKMGIERKKVQEKAILKNRFDILAMAEDSEDE</sequence>
<dbReference type="AlphaFoldDB" id="A0A3N4LGX6"/>